<gene>
    <name evidence="2" type="ORF">J1902_11750</name>
</gene>
<accession>A0A939HJM8</accession>
<dbReference type="InterPro" id="IPR006680">
    <property type="entry name" value="Amidohydro-rel"/>
</dbReference>
<name>A0A939HJM8_9MICC</name>
<evidence type="ECO:0000259" key="1">
    <source>
        <dbReference type="Pfam" id="PF04909"/>
    </source>
</evidence>
<dbReference type="EMBL" id="JAFNLL010000026">
    <property type="protein sequence ID" value="MBO1268640.1"/>
    <property type="molecule type" value="Genomic_DNA"/>
</dbReference>
<evidence type="ECO:0000313" key="2">
    <source>
        <dbReference type="EMBL" id="MBO1268640.1"/>
    </source>
</evidence>
<dbReference type="Gene3D" id="3.20.20.140">
    <property type="entry name" value="Metal-dependent hydrolases"/>
    <property type="match status" value="1"/>
</dbReference>
<dbReference type="Proteomes" id="UP000664164">
    <property type="component" value="Unassembled WGS sequence"/>
</dbReference>
<dbReference type="GO" id="GO:0016787">
    <property type="term" value="F:hydrolase activity"/>
    <property type="evidence" value="ECO:0007669"/>
    <property type="project" value="InterPro"/>
</dbReference>
<comment type="caution">
    <text evidence="2">The sequence shown here is derived from an EMBL/GenBank/DDBJ whole genome shotgun (WGS) entry which is preliminary data.</text>
</comment>
<dbReference type="Pfam" id="PF04909">
    <property type="entry name" value="Amidohydro_2"/>
    <property type="match status" value="1"/>
</dbReference>
<reference evidence="2" key="1">
    <citation type="submission" date="2021-03" db="EMBL/GenBank/DDBJ databases">
        <title>A new species, PO-11, isolated from a karst cave deposit.</title>
        <authorList>
            <person name="Zhaoxiaoyong W."/>
        </authorList>
    </citation>
    <scope>NUCLEOTIDE SEQUENCE</scope>
    <source>
        <strain evidence="2">PO-11</strain>
    </source>
</reference>
<organism evidence="2 3">
    <name type="scientific">Arthrobacter cavernae</name>
    <dbReference type="NCBI Taxonomy" id="2817681"/>
    <lineage>
        <taxon>Bacteria</taxon>
        <taxon>Bacillati</taxon>
        <taxon>Actinomycetota</taxon>
        <taxon>Actinomycetes</taxon>
        <taxon>Micrococcales</taxon>
        <taxon>Micrococcaceae</taxon>
        <taxon>Arthrobacter</taxon>
    </lineage>
</organism>
<proteinExistence type="predicted"/>
<dbReference type="AlphaFoldDB" id="A0A939HJM8"/>
<dbReference type="PANTHER" id="PTHR43383:SF2">
    <property type="entry name" value="AMIDOHYDROLASE 2 FAMILY PROTEIN"/>
    <property type="match status" value="1"/>
</dbReference>
<dbReference type="SUPFAM" id="SSF51556">
    <property type="entry name" value="Metallo-dependent hydrolases"/>
    <property type="match status" value="1"/>
</dbReference>
<feature type="domain" description="Amidohydrolase-related" evidence="1">
    <location>
        <begin position="235"/>
        <end position="393"/>
    </location>
</feature>
<dbReference type="PANTHER" id="PTHR43383">
    <property type="entry name" value="NODULIN 6"/>
    <property type="match status" value="1"/>
</dbReference>
<evidence type="ECO:0000313" key="3">
    <source>
        <dbReference type="Proteomes" id="UP000664164"/>
    </source>
</evidence>
<dbReference type="InterPro" id="IPR032466">
    <property type="entry name" value="Metal_Hydrolase"/>
</dbReference>
<sequence length="401" mass="43599">MSSLDQPGDLDILAGLGGVPARLADAISSMPLVDHHVHGCFTGTVTRSEFEQAINEGSPDPIPDFMTQFDSQLGFAIRRWCAPLLGLAPHATADEYWAARSKLAPVELNRLLLRKAGVEHWIIDTGFSSSDISTPAEMSEDSGAGSSEILRLEPLAETVAGTTESGSSFAADFREALRQAAPAVVGFKTIAAYRCGFDIDWSDPGDPLLAEAVARWKQDTRGALRIQDPVIISFIVHAAAEYRLPIQFHVGLGDRDMDLHRSNPMLLLGLLRQPALHGTPVMLLHCYPYHREAGYLAQAFNNVYFDVGLSLNYVGARSTGIVAESLELAPFAKQLYSSDAFGLPELHVLGSVLWRRSMAQTLGRWVRQEDWSEADAIRVAQMIASGNARRVYALDDGPSGG</sequence>
<dbReference type="RefSeq" id="WP_207616435.1">
    <property type="nucleotide sequence ID" value="NZ_JAFNLL010000026.1"/>
</dbReference>
<keyword evidence="3" id="KW-1185">Reference proteome</keyword>
<protein>
    <submittedName>
        <fullName evidence="2">Amidohydrolase family protein</fullName>
    </submittedName>
</protein>